<feature type="region of interest" description="Disordered" evidence="1">
    <location>
        <begin position="282"/>
        <end position="304"/>
    </location>
</feature>
<feature type="compositionally biased region" description="Acidic residues" evidence="1">
    <location>
        <begin position="2176"/>
        <end position="2186"/>
    </location>
</feature>
<dbReference type="RefSeq" id="XP_028881296.1">
    <property type="nucleotide sequence ID" value="XM_029027441.1"/>
</dbReference>
<feature type="compositionally biased region" description="Low complexity" evidence="1">
    <location>
        <begin position="289"/>
        <end position="300"/>
    </location>
</feature>
<dbReference type="STRING" id="67003.A0A1X0NSZ1"/>
<comment type="caution">
    <text evidence="3">The sequence shown here is derived from an EMBL/GenBank/DDBJ whole genome shotgun (WGS) entry which is preliminary data.</text>
</comment>
<dbReference type="SMART" id="SM01026">
    <property type="entry name" value="Beach"/>
    <property type="match status" value="1"/>
</dbReference>
<gene>
    <name evidence="3" type="ORF">TM35_000232010</name>
</gene>
<feature type="region of interest" description="Disordered" evidence="1">
    <location>
        <begin position="521"/>
        <end position="545"/>
    </location>
</feature>
<dbReference type="Pfam" id="PF02138">
    <property type="entry name" value="Beach"/>
    <property type="match status" value="1"/>
</dbReference>
<protein>
    <submittedName>
        <fullName evidence="3">Putative neurobeachin/beige protein</fullName>
    </submittedName>
</protein>
<evidence type="ECO:0000313" key="3">
    <source>
        <dbReference type="EMBL" id="ORC87230.1"/>
    </source>
</evidence>
<dbReference type="SUPFAM" id="SSF50978">
    <property type="entry name" value="WD40 repeat-like"/>
    <property type="match status" value="1"/>
</dbReference>
<dbReference type="VEuPathDB" id="TriTrypDB:TM35_000232010"/>
<feature type="compositionally biased region" description="Basic and acidic residues" evidence="1">
    <location>
        <begin position="2136"/>
        <end position="2149"/>
    </location>
</feature>
<name>A0A1X0NSZ1_9TRYP</name>
<feature type="compositionally biased region" description="Polar residues" evidence="1">
    <location>
        <begin position="533"/>
        <end position="545"/>
    </location>
</feature>
<dbReference type="PANTHER" id="PTHR13743">
    <property type="entry name" value="BEIGE/BEACH-RELATED"/>
    <property type="match status" value="1"/>
</dbReference>
<evidence type="ECO:0000259" key="2">
    <source>
        <dbReference type="PROSITE" id="PS50197"/>
    </source>
</evidence>
<dbReference type="InterPro" id="IPR013320">
    <property type="entry name" value="ConA-like_dom_sf"/>
</dbReference>
<dbReference type="InterPro" id="IPR050865">
    <property type="entry name" value="BEACH_Domain"/>
</dbReference>
<feature type="region of interest" description="Disordered" evidence="1">
    <location>
        <begin position="2073"/>
        <end position="2215"/>
    </location>
</feature>
<dbReference type="GeneID" id="39987221"/>
<reference evidence="3 4" key="1">
    <citation type="submission" date="2017-03" db="EMBL/GenBank/DDBJ databases">
        <title>An alternative strategy for trypanosome survival in the mammalian bloodstream revealed through genome and transcriptome analysis of the ubiquitous bovine parasite Trypanosoma (Megatrypanum) theileri.</title>
        <authorList>
            <person name="Kelly S."/>
            <person name="Ivens A."/>
            <person name="Mott A."/>
            <person name="O'Neill E."/>
            <person name="Emms D."/>
            <person name="Macleod O."/>
            <person name="Voorheis P."/>
            <person name="Matthews J."/>
            <person name="Matthews K."/>
            <person name="Carrington M."/>
        </authorList>
    </citation>
    <scope>NUCLEOTIDE SEQUENCE [LARGE SCALE GENOMIC DNA]</scope>
    <source>
        <strain evidence="3">Edinburgh</strain>
    </source>
</reference>
<dbReference type="SUPFAM" id="SSF81837">
    <property type="entry name" value="BEACH domain"/>
    <property type="match status" value="1"/>
</dbReference>
<dbReference type="EMBL" id="NBCO01000023">
    <property type="protein sequence ID" value="ORC87230.1"/>
    <property type="molecule type" value="Genomic_DNA"/>
</dbReference>
<dbReference type="PROSITE" id="PS50197">
    <property type="entry name" value="BEACH"/>
    <property type="match status" value="1"/>
</dbReference>
<evidence type="ECO:0000313" key="4">
    <source>
        <dbReference type="Proteomes" id="UP000192257"/>
    </source>
</evidence>
<proteinExistence type="predicted"/>
<feature type="compositionally biased region" description="Acidic residues" evidence="1">
    <location>
        <begin position="2197"/>
        <end position="2206"/>
    </location>
</feature>
<dbReference type="InterPro" id="IPR000409">
    <property type="entry name" value="BEACH_dom"/>
</dbReference>
<sequence length="3793" mass="422981">MPALSERDLSSVQKLFNAMQAALKLTEGRRSNAEVVAAEEQRVWAETANVFWRIAGRQQLHLLSFLAADAAAALTRLCDGLLDYIHARFAALGGSPAPGALLRCAVALEVDHVLHLLEAFCSRRDCAAMLGGDANRDGPRLHGHVVTALVRGQHFTWMTRVFAAACDEARRAADAKTPIATAAVTTATAVLRALGRLLLLDQHNKATVNSNNNNNSSNSNTTITTTTTTIMTTTTTTVTAVGMDASISTAAIALVRAEPRPPAAALLHGLRLRLAAGAPIRPIRRDSSSDSGSSTAATSAENKMPTTMANRAALAQYLAAGRTNIYDMLNREALTIAVAAVEWAAAYDSPEVVTALCLIIDLSSRAVTATEPQQQQEKEKEHSKESKDKPKVPLSLQIAMYENVLLAWDALCKLLRSNIEGESSAEITLHRETILQQFLKNDLVNCVRRMMQHCTSIIDCETIFFRKLITLCTPPQCSSSSSNNKAALTSFAENSANRTIGGSDAPNSSICTPLGTKSPLLSSGLSMTRPPTMETNVQPSFSNSTAHSNKSLWLSFWPGASRSSATHPPVPPSSTSHSVTATPTATVPVINAVVRSTNVEDDVYSPLPRVLSDSVVIDLDTPTTTLEMDGMWWYNNELYIKLVHGLVQVLCDVFTDNTMPLSLRLSTCVTLVRITMHSNIAFSKLEGRIVVRLFLNFLREQEKRLRLRSIASSEIPLSDKEEFLQTVSDTSITPSNEDSTHDCTEDDIMYAALANQIISALWRVYHELNEPPLSSEVVDLVELPLLMLLWEKYGYIGDSILSGEEVKRSLKSLFAPVVQLWYTALECFDDEDINIRSHEVLMELLTKLLSMGVMPVTEMRLLDTDDGTPLTASVNAMATNYISTNKTMNTTNVNINTAAPNSFCGSGVGGVVCMDSVLAMESDNESSLSLKLEAPHVEMGDTVNALSNIFTALLERNIHFLSVQMLEKLFALLWASDVRLSKLGRKYIASSLEFSEVYALYAEVIQNGEVSLLIQLLQLFSAELSSNKLTSEAKHERRVWLFQYGFINAVISVLERVLLTPHQVNGFPRLIQQIFRFLSVFESAQGQGPQLLDTRLIEVFSERIVSVEGAEYFILIAQAVLDAATCKYDNIRSHSRRLQKYGHFGIPLPNCSVEKPVFINLIPSLLRHASEHAADLENNLLAVTHMMLKTTTKVHSDLLLQWVLETKQTLLLPYLEVDAAFVNKQLPYLGKKEEVEPFWAPILKEAPERSELRFNSTGGIIITMGEWPEKGFSISAYFRFEEIYSNMCLFEFIETDVVTTPSPASINVVGGDSVQVLYDGKKIPVNESQALQDLTPRRWVQVLVVMSVARTVSVYLNANKIGTCTLPYFRPHSEVSIHIGFVDTIVYDALFSIGDVILWDDELTTPQVEASLAMTRYQPNICKMLVQEVPRELSEIHNVVEPITDRIAIFTPYENRDMMLLNTQQIAQERYPVIAKLTGNYATPPKNWIDYRMLFLSRGGLSHLLDWIGQSTTEEELRQYTSITCNCIRNITNNSTMNNRTYILLNFHLRRLAHLITPAVCDSLLYLTTRQIHIDDGTHPFIINRLAFDYILRDVELLAMMPISCALYITERIEKLFTVLSCRYAKRNANYIIPFRFVDSVLNSLVYGGISIPFMLRSRLISCVKQVMIACDFEPNIINAVASTAAILTPAEIPVGMKSQQSQQLQQLKSPSHPLVLPRARFSQVRVSLRSACDVTLMILRSLLECSSNGSSVFMTAFARIIDLNWFAVCVSRFADDSCVVYATRLFFEAIHYNVDLRSEVLQCPAAVVAVLSSHCRNEDLMLLLLALSIGADKHIDVLSSKQSLLEQLDGILNSIIPELDAIVAPIFSKLLTLHLNATLITPSCFKPFGITSVMQRCKYYSYRLYKYFSLARVCSRLMLHINIKRLLKEKTQMGITFHKEEGEEITLSSTSSSPYHHHHNDSHHPSSMCSHWHKPVFSLLRVCIILYRGIQRKRYRKLLLHFSNHTAEPLAMETEVRGTFFVLRTLQQLSCNPSLFVSLTLSPYQISALAVFGTFLKRHVVAAKSAELQDAVSSEVRKVEKREESNTMSGSGSGVKGISKSTGEGSPIKGEKDKEKEKEEEEEEEGQQQRLKLRTSKEESTAREEKESSTTPLDVSEDGNDPLESTGYGKKSSISDDEDEDEEDSNNNNVNIGEDARDECEESEHGDDNISDVTEPLANTVGLLDVSADSEEQQKIREQLAAKLTLASMEELDITASSVSEALGSCAVEVLRSTIIASLHTLPVTSGWVGGQTYGSCGGMLFQLMLVMGITSTTEEGTFTLTQFFIQQVLQCLEMHDQSLHAPKYIVTGKEMMSGGGGGNSNTNTSNMNTTTTTTNNNNNTNNMHMSSDYPYSYYQPQQQQQQQHHHHYYDHSTLTHDTSSLDVFFFNVCRFNDLLVDLLSFNVLELSNLSPYFISLLTRAPSLWPRRSLQQLRSQVVKSCIAVLNKPSVQGITADQMELVYMLLSCVLSPEWIMKDMLECLLRVLFRVYASIPPSSMNEEEISRRKYTVIMSLRLMIRTYRGTRELRKALSARTLTQRFSLYDEFTISLLVHNETIAVNTFDSFCRDNMTTVDTLMSGRPKTKADLALKSLLKERSEYINRIKIFNEAYTKTTEIPEKYQNSELIRSYMAQFSSQVGHISPLQQSQLHWLSIQCCSFENKDSSVRLLYYLDTRGNYTKVTSAKSSGETEVNVFSADTCEQQLNHISALVQPFAIRCRPFLLHDRVTFVDRRCTLTNSAVSLLRYLLEPNEVLRFISNGFRINGIHATPCLIILTNIALKLIGFSHITEAGDIFLCNCGQGEEEELSYAFGTNMIQQAKRKRLPQHQTAYSFAISMRNKLQRFLTDVSSDKKKREKEERKDGTKVAQSVRQATGHSCRDLFWVYPLRNVRSVRMAYYMHQDTAILLEFMYDDGLLLSIVDTQQSMNTRARDVFLNMLKEVLGTQRCEFREHSQRSATLRSMLIRWATGSLSTFDYIRMLNRVAGRTRLDYNQYPVYPWILADYKSTELALDSPASYRDLSLPMGAQTETRRQAVSRVYEQMVEMRDADENVKDHQPFHHGTHYSTSGGVLHYLIRVEPYTTFARIFQGGEFDVATRLFDSIEASFQSCVNGPADCKELTPEFFFDGMFLVNVNHCDFGERSDGSIVNDVKLPPWAKGSTQVFTAIMRYTLESRAVVSNIHRWIDLIFGVRRRGKLALERYNVFQCMTYGEEVLRALKESHNPHDIDVIIAEVDNFGQTPTQLFQERHPAQQELEPADASRRSSLAGLGILSGSNFGSIAGGSLTISTVGSNSSITGFGSNSSITGFGNNSIGTTNTNITTTTTTAGVGGATNTTTTANNNNNTNSNSNNTGGSSGVRAGYTYTNAFHEQSPKVCSMLFHALDSPNAWYSLDDPAPGTFQTPPAYLADIFHLHEMAVVDFVTMRGGAKMSCYKYFTPVDDTEEIICWNSGENLLMRFDLNDGRFLSTLRFKLAMNAPVSVSMIRASCRESLILIGSNSGTISCLSPNADNDLVLLSATLCHHENPIAGFALDTHYGRVISFTTSGTDFPIVWCIQRLSTVKLHRLDISRVLPNATVGDRIVVAAAIDPRTAHSIIITRRHLIIFDQHGEPYGVGSLPTADDNIPHLEDEAGQVGVAVDTALRFVASMTAVTTYDTLEWSAGVLLLITGHQDGSLSLWRAVRLPPEKVQHGRVVLIEHHSVIVRGGENPRCGAVTAIRQQERDVPVFLVGYHSGGVKVLSFENRGTETTKTSKT</sequence>
<dbReference type="Gene3D" id="1.10.1540.10">
    <property type="entry name" value="BEACH domain"/>
    <property type="match status" value="1"/>
</dbReference>
<feature type="region of interest" description="Disordered" evidence="1">
    <location>
        <begin position="369"/>
        <end position="391"/>
    </location>
</feature>
<dbReference type="CDD" id="cd06071">
    <property type="entry name" value="Beach"/>
    <property type="match status" value="1"/>
</dbReference>
<feature type="compositionally biased region" description="Basic and acidic residues" evidence="1">
    <location>
        <begin position="376"/>
        <end position="391"/>
    </location>
</feature>
<dbReference type="InterPro" id="IPR036372">
    <property type="entry name" value="BEACH_dom_sf"/>
</dbReference>
<feature type="compositionally biased region" description="Basic and acidic residues" evidence="1">
    <location>
        <begin position="2076"/>
        <end position="2086"/>
    </location>
</feature>
<keyword evidence="4" id="KW-1185">Reference proteome</keyword>
<organism evidence="3 4">
    <name type="scientific">Trypanosoma theileri</name>
    <dbReference type="NCBI Taxonomy" id="67003"/>
    <lineage>
        <taxon>Eukaryota</taxon>
        <taxon>Discoba</taxon>
        <taxon>Euglenozoa</taxon>
        <taxon>Kinetoplastea</taxon>
        <taxon>Metakinetoplastina</taxon>
        <taxon>Trypanosomatida</taxon>
        <taxon>Trypanosomatidae</taxon>
        <taxon>Trypanosoma</taxon>
    </lineage>
</organism>
<feature type="region of interest" description="Disordered" evidence="1">
    <location>
        <begin position="3369"/>
        <end position="3394"/>
    </location>
</feature>
<accession>A0A1X0NSZ1</accession>
<feature type="domain" description="BEACH" evidence="2">
    <location>
        <begin position="2991"/>
        <end position="3291"/>
    </location>
</feature>
<dbReference type="PANTHER" id="PTHR13743:SF112">
    <property type="entry name" value="BEACH DOMAIN-CONTAINING PROTEIN"/>
    <property type="match status" value="1"/>
</dbReference>
<evidence type="ECO:0000256" key="1">
    <source>
        <dbReference type="SAM" id="MobiDB-lite"/>
    </source>
</evidence>
<dbReference type="InterPro" id="IPR036322">
    <property type="entry name" value="WD40_repeat_dom_sf"/>
</dbReference>
<dbReference type="OrthoDB" id="26681at2759"/>
<feature type="compositionally biased region" description="Low complexity" evidence="1">
    <location>
        <begin position="3369"/>
        <end position="3392"/>
    </location>
</feature>
<dbReference type="Proteomes" id="UP000192257">
    <property type="component" value="Unassembled WGS sequence"/>
</dbReference>
<dbReference type="SUPFAM" id="SSF49899">
    <property type="entry name" value="Concanavalin A-like lectins/glucanases"/>
    <property type="match status" value="1"/>
</dbReference>